<keyword evidence="5" id="KW-0229">DNA integration</keyword>
<evidence type="ECO:0000256" key="8">
    <source>
        <dbReference type="ARBA" id="ARBA00023306"/>
    </source>
</evidence>
<dbReference type="InterPro" id="IPR011010">
    <property type="entry name" value="DNA_brk_join_enz"/>
</dbReference>
<dbReference type="Gene3D" id="1.10.150.130">
    <property type="match status" value="1"/>
</dbReference>
<dbReference type="Proteomes" id="UP001172778">
    <property type="component" value="Unassembled WGS sequence"/>
</dbReference>
<keyword evidence="4" id="KW-0159">Chromosome partition</keyword>
<evidence type="ECO:0000256" key="5">
    <source>
        <dbReference type="ARBA" id="ARBA00022908"/>
    </source>
</evidence>
<dbReference type="PROSITE" id="PS51900">
    <property type="entry name" value="CB"/>
    <property type="match status" value="1"/>
</dbReference>
<dbReference type="InterPro" id="IPR050090">
    <property type="entry name" value="Tyrosine_recombinase_XerCD"/>
</dbReference>
<sequence>MNTEIPIAPLEYLLPLPATLDGSAGTNRLQGQRQIDANDDISAIKAWLDEFVPQSPTWRAYRKEAERLLLWAVIERAIPLSSLTRDDFDRYEAFLDNPPTDWRASRSVRRDDPAWRPFEGPLAPASKRHALVALNALFSWLVVARYLSGNPLALFRGKGRLAAASTVRKTRRETQSILEKRQMITRFLPRETFDWLLAYLNQLPNTNQREIARKERALFAIPFLQQTGLRLSEFCMAQMGDVRKDRNGWWIHILGKGTRIDQVPLPEEALSALIRYRLHWGLSPLPRHGDSEPLIFRLHSTEPLEPGSFYEWLKALFADAGLAAHLANQTEHASILNQASTHWLRHTAFSHQADAGLDLRVIQANARHKSIATTSLYLHAGDAEQHFQTTAKHRLTGDAEEEDEK</sequence>
<proteinExistence type="predicted"/>
<evidence type="ECO:0000256" key="7">
    <source>
        <dbReference type="ARBA" id="ARBA00023172"/>
    </source>
</evidence>
<keyword evidence="8" id="KW-0131">Cell cycle</keyword>
<dbReference type="SUPFAM" id="SSF56349">
    <property type="entry name" value="DNA breaking-rejoining enzymes"/>
    <property type="match status" value="1"/>
</dbReference>
<evidence type="ECO:0000313" key="13">
    <source>
        <dbReference type="Proteomes" id="UP001172778"/>
    </source>
</evidence>
<dbReference type="RefSeq" id="WP_284102209.1">
    <property type="nucleotide sequence ID" value="NZ_JARRAF010000026.1"/>
</dbReference>
<dbReference type="EMBL" id="JARRAF010000026">
    <property type="protein sequence ID" value="MDK2125896.1"/>
    <property type="molecule type" value="Genomic_DNA"/>
</dbReference>
<keyword evidence="7" id="KW-0233">DNA recombination</keyword>
<evidence type="ECO:0000259" key="11">
    <source>
        <dbReference type="PROSITE" id="PS51900"/>
    </source>
</evidence>
<dbReference type="InterPro" id="IPR013762">
    <property type="entry name" value="Integrase-like_cat_sf"/>
</dbReference>
<name>A0ABT7E0S7_9NEIS</name>
<evidence type="ECO:0000256" key="4">
    <source>
        <dbReference type="ARBA" id="ARBA00022829"/>
    </source>
</evidence>
<evidence type="ECO:0000259" key="10">
    <source>
        <dbReference type="PROSITE" id="PS51898"/>
    </source>
</evidence>
<feature type="domain" description="Tyr recombinase" evidence="10">
    <location>
        <begin position="183"/>
        <end position="392"/>
    </location>
</feature>
<dbReference type="InterPro" id="IPR044068">
    <property type="entry name" value="CB"/>
</dbReference>
<keyword evidence="13" id="KW-1185">Reference proteome</keyword>
<dbReference type="PANTHER" id="PTHR30349:SF77">
    <property type="entry name" value="TYROSINE RECOMBINASE XERC"/>
    <property type="match status" value="1"/>
</dbReference>
<dbReference type="PANTHER" id="PTHR30349">
    <property type="entry name" value="PHAGE INTEGRASE-RELATED"/>
    <property type="match status" value="1"/>
</dbReference>
<dbReference type="Gene3D" id="1.10.443.10">
    <property type="entry name" value="Intergrase catalytic core"/>
    <property type="match status" value="1"/>
</dbReference>
<comment type="subcellular location">
    <subcellularLocation>
        <location evidence="1">Cytoplasm</location>
    </subcellularLocation>
</comment>
<comment type="caution">
    <text evidence="12">The sequence shown here is derived from an EMBL/GenBank/DDBJ whole genome shotgun (WGS) entry which is preliminary data.</text>
</comment>
<organism evidence="12 13">
    <name type="scientific">Parachitinimonas caeni</name>
    <dbReference type="NCBI Taxonomy" id="3031301"/>
    <lineage>
        <taxon>Bacteria</taxon>
        <taxon>Pseudomonadati</taxon>
        <taxon>Pseudomonadota</taxon>
        <taxon>Betaproteobacteria</taxon>
        <taxon>Neisseriales</taxon>
        <taxon>Chitinibacteraceae</taxon>
        <taxon>Parachitinimonas</taxon>
    </lineage>
</organism>
<reference evidence="12" key="1">
    <citation type="submission" date="2023-03" db="EMBL/GenBank/DDBJ databases">
        <title>Chitinimonas shenzhenensis gen. nov., sp. nov., a novel member of family Burkholderiaceae isolated from activated sludge collected in Shen Zhen, China.</title>
        <authorList>
            <person name="Wang X."/>
        </authorList>
    </citation>
    <scope>NUCLEOTIDE SEQUENCE</scope>
    <source>
        <strain evidence="12">DQS-5</strain>
    </source>
</reference>
<accession>A0ABT7E0S7</accession>
<evidence type="ECO:0000256" key="1">
    <source>
        <dbReference type="ARBA" id="ARBA00004496"/>
    </source>
</evidence>
<keyword evidence="6 9" id="KW-0238">DNA-binding</keyword>
<protein>
    <submittedName>
        <fullName evidence="12">Site-specific integrase</fullName>
    </submittedName>
</protein>
<keyword evidence="3" id="KW-0132">Cell division</keyword>
<gene>
    <name evidence="12" type="ORF">PZA18_17725</name>
</gene>
<evidence type="ECO:0000256" key="9">
    <source>
        <dbReference type="PROSITE-ProRule" id="PRU01248"/>
    </source>
</evidence>
<dbReference type="Pfam" id="PF00589">
    <property type="entry name" value="Phage_integrase"/>
    <property type="match status" value="1"/>
</dbReference>
<dbReference type="InterPro" id="IPR010998">
    <property type="entry name" value="Integrase_recombinase_N"/>
</dbReference>
<feature type="domain" description="Core-binding (CB)" evidence="11">
    <location>
        <begin position="38"/>
        <end position="142"/>
    </location>
</feature>
<evidence type="ECO:0000256" key="2">
    <source>
        <dbReference type="ARBA" id="ARBA00022490"/>
    </source>
</evidence>
<dbReference type="PROSITE" id="PS51898">
    <property type="entry name" value="TYR_RECOMBINASE"/>
    <property type="match status" value="1"/>
</dbReference>
<evidence type="ECO:0000256" key="6">
    <source>
        <dbReference type="ARBA" id="ARBA00023125"/>
    </source>
</evidence>
<evidence type="ECO:0000256" key="3">
    <source>
        <dbReference type="ARBA" id="ARBA00022618"/>
    </source>
</evidence>
<dbReference type="InterPro" id="IPR002104">
    <property type="entry name" value="Integrase_catalytic"/>
</dbReference>
<evidence type="ECO:0000313" key="12">
    <source>
        <dbReference type="EMBL" id="MDK2125896.1"/>
    </source>
</evidence>
<keyword evidence="2" id="KW-0963">Cytoplasm</keyword>